<feature type="domain" description="AttH" evidence="3">
    <location>
        <begin position="49"/>
        <end position="218"/>
    </location>
</feature>
<dbReference type="Pfam" id="PF17186">
    <property type="entry name" value="Lipocalin_9"/>
    <property type="match status" value="1"/>
</dbReference>
<dbReference type="EMBL" id="WWCK01000003">
    <property type="protein sequence ID" value="MYM67528.1"/>
    <property type="molecule type" value="Genomic_DNA"/>
</dbReference>
<feature type="signal peptide" evidence="2">
    <location>
        <begin position="1"/>
        <end position="18"/>
    </location>
</feature>
<organism evidence="4 5">
    <name type="scientific">Duganella rivi</name>
    <dbReference type="NCBI Taxonomy" id="2666083"/>
    <lineage>
        <taxon>Bacteria</taxon>
        <taxon>Pseudomonadati</taxon>
        <taxon>Pseudomonadota</taxon>
        <taxon>Betaproteobacteria</taxon>
        <taxon>Burkholderiales</taxon>
        <taxon>Oxalobacteraceae</taxon>
        <taxon>Telluria group</taxon>
        <taxon>Duganella</taxon>
    </lineage>
</organism>
<dbReference type="InterPro" id="IPR023374">
    <property type="entry name" value="AttH-like_dom_sf"/>
</dbReference>
<dbReference type="Proteomes" id="UP000450012">
    <property type="component" value="Unassembled WGS sequence"/>
</dbReference>
<evidence type="ECO:0000313" key="4">
    <source>
        <dbReference type="EMBL" id="MYM67528.1"/>
    </source>
</evidence>
<evidence type="ECO:0000256" key="2">
    <source>
        <dbReference type="SAM" id="SignalP"/>
    </source>
</evidence>
<evidence type="ECO:0000313" key="5">
    <source>
        <dbReference type="Proteomes" id="UP000450012"/>
    </source>
</evidence>
<evidence type="ECO:0000256" key="1">
    <source>
        <dbReference type="SAM" id="MobiDB-lite"/>
    </source>
</evidence>
<feature type="region of interest" description="Disordered" evidence="1">
    <location>
        <begin position="167"/>
        <end position="186"/>
    </location>
</feature>
<feature type="chain" id="PRO_5031118897" evidence="2">
    <location>
        <begin position="19"/>
        <end position="358"/>
    </location>
</feature>
<dbReference type="RefSeq" id="WP_161014054.1">
    <property type="nucleotide sequence ID" value="NZ_WWCK01000003.1"/>
</dbReference>
<proteinExistence type="predicted"/>
<dbReference type="PANTHER" id="PTHR38591:SF1">
    <property type="entry name" value="BLL1000 PROTEIN"/>
    <property type="match status" value="1"/>
</dbReference>
<dbReference type="PANTHER" id="PTHR38591">
    <property type="entry name" value="HYDROLASE"/>
    <property type="match status" value="1"/>
</dbReference>
<evidence type="ECO:0000259" key="3">
    <source>
        <dbReference type="Pfam" id="PF07143"/>
    </source>
</evidence>
<accession>A0A7X4GQ10</accession>
<dbReference type="InterPro" id="IPR010791">
    <property type="entry name" value="AttH_dom"/>
</dbReference>
<protein>
    <submittedName>
        <fullName evidence="4">Carotenoid 1,2-hydratase</fullName>
    </submittedName>
</protein>
<dbReference type="Gene3D" id="2.40.370.10">
    <property type="entry name" value="AttH-like domain"/>
    <property type="match status" value="2"/>
</dbReference>
<comment type="caution">
    <text evidence="4">The sequence shown here is derived from an EMBL/GenBank/DDBJ whole genome shotgun (WGS) entry which is preliminary data.</text>
</comment>
<dbReference type="SUPFAM" id="SSF159245">
    <property type="entry name" value="AttH-like"/>
    <property type="match status" value="1"/>
</dbReference>
<gene>
    <name evidence="4" type="ORF">GTP45_11890</name>
</gene>
<keyword evidence="2" id="KW-0732">Signal</keyword>
<dbReference type="AlphaFoldDB" id="A0A7X4GQ10"/>
<reference evidence="4 5" key="1">
    <citation type="submission" date="2019-12" db="EMBL/GenBank/DDBJ databases">
        <title>Novel species isolated from a subtropical stream in China.</title>
        <authorList>
            <person name="Lu H."/>
        </authorList>
    </citation>
    <scope>NUCLEOTIDE SEQUENCE [LARGE SCALE GENOMIC DNA]</scope>
    <source>
        <strain evidence="4 5">FT55W</strain>
    </source>
</reference>
<name>A0A7X4GQ10_9BURK</name>
<sequence length="358" mass="39601">MLRRLLILLLLAALPALAAAPQFTAVTPLRPGAALTFPKDYGAHPDYKTEWWYVTGWLNTPDGKPVGFQVTFFRVAGSHDRANPSQFAPKQMIIGHAALSDPANGKLLHDQRSAREGFGLSYAKTGDTDVKLEDWNMRRTADGSYSVHVDGAQVKFDLKLSPTQAVLPEDDRGYSRKGPRPGQASYYYSEPHLQVSGNITRGGKPVAVTGSAWLDHEWFSEYVDPNANGWDWLGANLSDGGAMMAFQIRSKTGAKLWAHATWRDASGKITQFTPDQVKFTPQRRWRSPRTNAEYPVATQLTTGSTVWDIVPLQDDQELDSRRSTGAVYWEGAVTLSRDGKPAGRAYLELTGYVSPMKL</sequence>
<keyword evidence="5" id="KW-1185">Reference proteome</keyword>
<dbReference type="Pfam" id="PF07143">
    <property type="entry name" value="CrtC"/>
    <property type="match status" value="1"/>
</dbReference>